<accession>A0ABS5DYY5</accession>
<proteinExistence type="predicted"/>
<dbReference type="RefSeq" id="WP_210809344.1">
    <property type="nucleotide sequence ID" value="NZ_JAGQDG010000004.1"/>
</dbReference>
<reference evidence="1 2" key="1">
    <citation type="submission" date="2021-04" db="EMBL/GenBank/DDBJ databases">
        <title>The genome sequence of type strain Ideonella paludis KCTC 32238.</title>
        <authorList>
            <person name="Liu Y."/>
        </authorList>
    </citation>
    <scope>NUCLEOTIDE SEQUENCE [LARGE SCALE GENOMIC DNA]</scope>
    <source>
        <strain evidence="1 2">KCTC 32238</strain>
    </source>
</reference>
<dbReference type="Proteomes" id="UP000672097">
    <property type="component" value="Unassembled WGS sequence"/>
</dbReference>
<name>A0ABS5DYY5_9BURK</name>
<comment type="caution">
    <text evidence="1">The sequence shown here is derived from an EMBL/GenBank/DDBJ whole genome shotgun (WGS) entry which is preliminary data.</text>
</comment>
<evidence type="ECO:0000313" key="2">
    <source>
        <dbReference type="Proteomes" id="UP000672097"/>
    </source>
</evidence>
<dbReference type="EMBL" id="JAGQDG010000004">
    <property type="protein sequence ID" value="MBQ0936036.1"/>
    <property type="molecule type" value="Genomic_DNA"/>
</dbReference>
<organism evidence="1 2">
    <name type="scientific">Ideonella paludis</name>
    <dbReference type="NCBI Taxonomy" id="1233411"/>
    <lineage>
        <taxon>Bacteria</taxon>
        <taxon>Pseudomonadati</taxon>
        <taxon>Pseudomonadota</taxon>
        <taxon>Betaproteobacteria</taxon>
        <taxon>Burkholderiales</taxon>
        <taxon>Sphaerotilaceae</taxon>
        <taxon>Ideonella</taxon>
    </lineage>
</organism>
<evidence type="ECO:0000313" key="1">
    <source>
        <dbReference type="EMBL" id="MBQ0936036.1"/>
    </source>
</evidence>
<gene>
    <name evidence="1" type="ORF">KAK11_11920</name>
</gene>
<keyword evidence="2" id="KW-1185">Reference proteome</keyword>
<sequence>MSIHEDHDDLTSDSAATIFEPRLWRDKGWTAKVIKNEDDDGWAVAMTLEGEAEPALVGPWTMGRNKKDPKPLDVNAFNTLVKTASEVIRRHEQQLQAQLHKQITVSCAQGRVTVSLDIEPDEEQPRARLSAHDEGGDLLADCAAPLSFKLDRASATAWADGGFQRPEGTER</sequence>
<protein>
    <submittedName>
        <fullName evidence="1">Uncharacterized protein</fullName>
    </submittedName>
</protein>